<keyword evidence="10" id="KW-0326">Glycosidase</keyword>
<dbReference type="PANTHER" id="PTHR34135">
    <property type="entry name" value="LYSOZYME"/>
    <property type="match status" value="1"/>
</dbReference>
<dbReference type="EC" id="3.2.1.17" evidence="4"/>
<dbReference type="GeneID" id="63749487"/>
<organism evidence="14 15">
    <name type="scientific">Aspergillus wentii DTO 134E9</name>
    <dbReference type="NCBI Taxonomy" id="1073089"/>
    <lineage>
        <taxon>Eukaryota</taxon>
        <taxon>Fungi</taxon>
        <taxon>Dikarya</taxon>
        <taxon>Ascomycota</taxon>
        <taxon>Pezizomycotina</taxon>
        <taxon>Eurotiomycetes</taxon>
        <taxon>Eurotiomycetidae</taxon>
        <taxon>Eurotiales</taxon>
        <taxon>Aspergillaceae</taxon>
        <taxon>Aspergillus</taxon>
        <taxon>Aspergillus subgen. Cremei</taxon>
    </lineage>
</organism>
<gene>
    <name evidence="14" type="ORF">ASPWEDRAFT_32265</name>
</gene>
<evidence type="ECO:0000256" key="12">
    <source>
        <dbReference type="ARBA" id="ARBA00073159"/>
    </source>
</evidence>
<evidence type="ECO:0000256" key="7">
    <source>
        <dbReference type="ARBA" id="ARBA00022638"/>
    </source>
</evidence>
<dbReference type="Proteomes" id="UP000184383">
    <property type="component" value="Unassembled WGS sequence"/>
</dbReference>
<dbReference type="PROSITE" id="PS51904">
    <property type="entry name" value="GLYCOSYL_HYDROL_F25_2"/>
    <property type="match status" value="1"/>
</dbReference>
<keyword evidence="9" id="KW-1015">Disulfide bond</keyword>
<evidence type="ECO:0000256" key="2">
    <source>
        <dbReference type="ARBA" id="ARBA00004613"/>
    </source>
</evidence>
<comment type="subcellular location">
    <subcellularLocation>
        <location evidence="2">Secreted</location>
    </subcellularLocation>
</comment>
<sequence length="235" mass="25938">MKLSAIASVAAISGLSQALPQLETRADTVQGFDISNHQAKVDFAAAYKDGARFVVSKATEGTGFTDDYYKSHTKEATEAGLIHGAYHFARPDKSSGKAQAVYFIKNGGDWKDDGKTLPGMLDIEYNPYGHTCYDLSDEKMVAWIEDFVSTYHEQTKRYPLLYTTADWWNKCTGNSKKFADTPLVLASYSSSPPKTIPGSWETYTIWQNSNKYKHGGDSDLFNGGLGQLKKIVSGK</sequence>
<dbReference type="CDD" id="cd06412">
    <property type="entry name" value="GH25_CH-type"/>
    <property type="match status" value="1"/>
</dbReference>
<evidence type="ECO:0000256" key="1">
    <source>
        <dbReference type="ARBA" id="ARBA00000632"/>
    </source>
</evidence>
<proteinExistence type="inferred from homology"/>
<keyword evidence="6" id="KW-0929">Antimicrobial</keyword>
<keyword evidence="7" id="KW-0081">Bacteriolytic enzyme</keyword>
<evidence type="ECO:0000256" key="4">
    <source>
        <dbReference type="ARBA" id="ARBA00012732"/>
    </source>
</evidence>
<keyword evidence="5" id="KW-0964">Secreted</keyword>
<dbReference type="FunFam" id="3.20.20.80:FF:000060">
    <property type="entry name" value="Lysozyme M1"/>
    <property type="match status" value="1"/>
</dbReference>
<accession>A0A1L9R9P5</accession>
<dbReference type="Gene3D" id="3.20.20.80">
    <property type="entry name" value="Glycosidases"/>
    <property type="match status" value="1"/>
</dbReference>
<name>A0A1L9R9P5_ASPWE</name>
<protein>
    <recommendedName>
        <fullName evidence="12">N,O-diacetylmuramidase</fullName>
        <ecNumber evidence="4">3.2.1.17</ecNumber>
    </recommendedName>
    <alternativeName>
        <fullName evidence="13">Lysozyme CH</fullName>
    </alternativeName>
</protein>
<dbReference type="InterPro" id="IPR017853">
    <property type="entry name" value="GH"/>
</dbReference>
<evidence type="ECO:0000256" key="5">
    <source>
        <dbReference type="ARBA" id="ARBA00022525"/>
    </source>
</evidence>
<dbReference type="SMART" id="SM00641">
    <property type="entry name" value="Glyco_25"/>
    <property type="match status" value="1"/>
</dbReference>
<keyword evidence="15" id="KW-1185">Reference proteome</keyword>
<dbReference type="InterPro" id="IPR018077">
    <property type="entry name" value="Glyco_hydro_fam25_subgr"/>
</dbReference>
<dbReference type="GO" id="GO:0005576">
    <property type="term" value="C:extracellular region"/>
    <property type="evidence" value="ECO:0007669"/>
    <property type="project" value="UniProtKB-SubCell"/>
</dbReference>
<evidence type="ECO:0000313" key="14">
    <source>
        <dbReference type="EMBL" id="OJJ31651.1"/>
    </source>
</evidence>
<comment type="function">
    <text evidence="11">This enzyme has both lysozyme (acetylmuramidase) and diacetylmuramidase activities.</text>
</comment>
<dbReference type="SUPFAM" id="SSF51445">
    <property type="entry name" value="(Trans)glycosidases"/>
    <property type="match status" value="1"/>
</dbReference>
<dbReference type="Pfam" id="PF01183">
    <property type="entry name" value="Glyco_hydro_25"/>
    <property type="match status" value="1"/>
</dbReference>
<dbReference type="GO" id="GO:0016998">
    <property type="term" value="P:cell wall macromolecule catabolic process"/>
    <property type="evidence" value="ECO:0007669"/>
    <property type="project" value="InterPro"/>
</dbReference>
<dbReference type="GO" id="GO:0042742">
    <property type="term" value="P:defense response to bacterium"/>
    <property type="evidence" value="ECO:0007669"/>
    <property type="project" value="UniProtKB-KW"/>
</dbReference>
<dbReference type="GO" id="GO:0003796">
    <property type="term" value="F:lysozyme activity"/>
    <property type="evidence" value="ECO:0007669"/>
    <property type="project" value="UniProtKB-EC"/>
</dbReference>
<evidence type="ECO:0000256" key="8">
    <source>
        <dbReference type="ARBA" id="ARBA00022801"/>
    </source>
</evidence>
<comment type="similarity">
    <text evidence="3">Belongs to the glycosyl hydrolase 25 family.</text>
</comment>
<dbReference type="AlphaFoldDB" id="A0A1L9R9P5"/>
<evidence type="ECO:0000256" key="3">
    <source>
        <dbReference type="ARBA" id="ARBA00010646"/>
    </source>
</evidence>
<dbReference type="InterPro" id="IPR002053">
    <property type="entry name" value="Glyco_hydro_25"/>
</dbReference>
<keyword evidence="8" id="KW-0378">Hydrolase</keyword>
<reference evidence="15" key="1">
    <citation type="journal article" date="2017" name="Genome Biol.">
        <title>Comparative genomics reveals high biological diversity and specific adaptations in the industrially and medically important fungal genus Aspergillus.</title>
        <authorList>
            <person name="de Vries R.P."/>
            <person name="Riley R."/>
            <person name="Wiebenga A."/>
            <person name="Aguilar-Osorio G."/>
            <person name="Amillis S."/>
            <person name="Uchima C.A."/>
            <person name="Anderluh G."/>
            <person name="Asadollahi M."/>
            <person name="Askin M."/>
            <person name="Barry K."/>
            <person name="Battaglia E."/>
            <person name="Bayram O."/>
            <person name="Benocci T."/>
            <person name="Braus-Stromeyer S.A."/>
            <person name="Caldana C."/>
            <person name="Canovas D."/>
            <person name="Cerqueira G.C."/>
            <person name="Chen F."/>
            <person name="Chen W."/>
            <person name="Choi C."/>
            <person name="Clum A."/>
            <person name="Dos Santos R.A."/>
            <person name="Damasio A.R."/>
            <person name="Diallinas G."/>
            <person name="Emri T."/>
            <person name="Fekete E."/>
            <person name="Flipphi M."/>
            <person name="Freyberg S."/>
            <person name="Gallo A."/>
            <person name="Gournas C."/>
            <person name="Habgood R."/>
            <person name="Hainaut M."/>
            <person name="Harispe M.L."/>
            <person name="Henrissat B."/>
            <person name="Hilden K.S."/>
            <person name="Hope R."/>
            <person name="Hossain A."/>
            <person name="Karabika E."/>
            <person name="Karaffa L."/>
            <person name="Karanyi Z."/>
            <person name="Krasevec N."/>
            <person name="Kuo A."/>
            <person name="Kusch H."/>
            <person name="LaButti K."/>
            <person name="Lagendijk E.L."/>
            <person name="Lapidus A."/>
            <person name="Levasseur A."/>
            <person name="Lindquist E."/>
            <person name="Lipzen A."/>
            <person name="Logrieco A.F."/>
            <person name="MacCabe A."/>
            <person name="Maekelae M.R."/>
            <person name="Malavazi I."/>
            <person name="Melin P."/>
            <person name="Meyer V."/>
            <person name="Mielnichuk N."/>
            <person name="Miskei M."/>
            <person name="Molnar A.P."/>
            <person name="Mule G."/>
            <person name="Ngan C.Y."/>
            <person name="Orejas M."/>
            <person name="Orosz E."/>
            <person name="Ouedraogo J.P."/>
            <person name="Overkamp K.M."/>
            <person name="Park H.-S."/>
            <person name="Perrone G."/>
            <person name="Piumi F."/>
            <person name="Punt P.J."/>
            <person name="Ram A.F."/>
            <person name="Ramon A."/>
            <person name="Rauscher S."/>
            <person name="Record E."/>
            <person name="Riano-Pachon D.M."/>
            <person name="Robert V."/>
            <person name="Roehrig J."/>
            <person name="Ruller R."/>
            <person name="Salamov A."/>
            <person name="Salih N.S."/>
            <person name="Samson R.A."/>
            <person name="Sandor E."/>
            <person name="Sanguinetti M."/>
            <person name="Schuetze T."/>
            <person name="Sepcic K."/>
            <person name="Shelest E."/>
            <person name="Sherlock G."/>
            <person name="Sophianopoulou V."/>
            <person name="Squina F.M."/>
            <person name="Sun H."/>
            <person name="Susca A."/>
            <person name="Todd R.B."/>
            <person name="Tsang A."/>
            <person name="Unkles S.E."/>
            <person name="van de Wiele N."/>
            <person name="van Rossen-Uffink D."/>
            <person name="Oliveira J.V."/>
            <person name="Vesth T.C."/>
            <person name="Visser J."/>
            <person name="Yu J.-H."/>
            <person name="Zhou M."/>
            <person name="Andersen M.R."/>
            <person name="Archer D.B."/>
            <person name="Baker S.E."/>
            <person name="Benoit I."/>
            <person name="Brakhage A.A."/>
            <person name="Braus G.H."/>
            <person name="Fischer R."/>
            <person name="Frisvad J.C."/>
            <person name="Goldman G.H."/>
            <person name="Houbraken J."/>
            <person name="Oakley B."/>
            <person name="Pocsi I."/>
            <person name="Scazzocchio C."/>
            <person name="Seiboth B."/>
            <person name="vanKuyk P.A."/>
            <person name="Wortman J."/>
            <person name="Dyer P.S."/>
            <person name="Grigoriev I.V."/>
        </authorList>
    </citation>
    <scope>NUCLEOTIDE SEQUENCE [LARGE SCALE GENOMIC DNA]</scope>
    <source>
        <strain evidence="15">DTO 134E9</strain>
    </source>
</reference>
<dbReference type="EMBL" id="KV878216">
    <property type="protein sequence ID" value="OJJ31651.1"/>
    <property type="molecule type" value="Genomic_DNA"/>
</dbReference>
<evidence type="ECO:0000256" key="11">
    <source>
        <dbReference type="ARBA" id="ARBA00055588"/>
    </source>
</evidence>
<dbReference type="VEuPathDB" id="FungiDB:ASPWEDRAFT_32265"/>
<evidence type="ECO:0000256" key="10">
    <source>
        <dbReference type="ARBA" id="ARBA00023295"/>
    </source>
</evidence>
<evidence type="ECO:0000256" key="13">
    <source>
        <dbReference type="ARBA" id="ARBA00075474"/>
    </source>
</evidence>
<dbReference type="GO" id="GO:0031640">
    <property type="term" value="P:killing of cells of another organism"/>
    <property type="evidence" value="ECO:0007669"/>
    <property type="project" value="UniProtKB-KW"/>
</dbReference>
<dbReference type="PANTHER" id="PTHR34135:SF2">
    <property type="entry name" value="LYSOZYME"/>
    <property type="match status" value="1"/>
</dbReference>
<dbReference type="STRING" id="1073089.A0A1L9R9P5"/>
<comment type="catalytic activity">
    <reaction evidence="1">
        <text>Hydrolysis of (1-&gt;4)-beta-linkages between N-acetylmuramic acid and N-acetyl-D-glucosamine residues in a peptidoglycan and between N-acetyl-D-glucosamine residues in chitodextrins.</text>
        <dbReference type="EC" id="3.2.1.17"/>
    </reaction>
</comment>
<evidence type="ECO:0000256" key="6">
    <source>
        <dbReference type="ARBA" id="ARBA00022529"/>
    </source>
</evidence>
<evidence type="ECO:0000256" key="9">
    <source>
        <dbReference type="ARBA" id="ARBA00023157"/>
    </source>
</evidence>
<evidence type="ECO:0000313" key="15">
    <source>
        <dbReference type="Proteomes" id="UP000184383"/>
    </source>
</evidence>
<dbReference type="RefSeq" id="XP_040685328.1">
    <property type="nucleotide sequence ID" value="XM_040833639.1"/>
</dbReference>
<dbReference type="GO" id="GO:0009253">
    <property type="term" value="P:peptidoglycan catabolic process"/>
    <property type="evidence" value="ECO:0007669"/>
    <property type="project" value="InterPro"/>
</dbReference>
<dbReference type="GO" id="GO:0016052">
    <property type="term" value="P:carbohydrate catabolic process"/>
    <property type="evidence" value="ECO:0007669"/>
    <property type="project" value="TreeGrafter"/>
</dbReference>
<dbReference type="OrthoDB" id="6590422at2759"/>